<dbReference type="InterPro" id="IPR002213">
    <property type="entry name" value="UDP_glucos_trans"/>
</dbReference>
<dbReference type="PANTHER" id="PTHR48049">
    <property type="entry name" value="GLYCOSYLTRANSFERASE"/>
    <property type="match status" value="1"/>
</dbReference>
<accession>A0A0D6QRE3</accession>
<sequence length="466" mass="51872">MEEIEKQQQRKIHVVMFPWLAHGHITPYVELAKSLHTHGFRISFASTPLNIARLKQQLLQAQPVPEIDLVELPLPSVEGLPAGAESTGDVKRGGTIPLLIEALDRCDKPFEALLRRLSPDFIIHDGVQYWTPRVARSLGIPVIYFSVIGVASTYFTEGRERNNPTAEDLTVAPPGYPSPAVRRRLFEAQKCLLVHRKDPKLGISFMERLSICAEECLAIACNSCVELEGAFIEYWGKTTERPVLPVGISMPPLPPRPPGDRCLDWLDCQTARSVVLVSFGTECTPTREEMAALALGLEESLVPFLCILLGHDGGVALPEGYEDRTRGRGLVVTKWAPQLHILNHPSTGAFLTHCGWNSVTEGLRFGVPFVALPMQYEQGLNARLIAEVLKIGVEVKRNDEDGTIYKEEICRAVRAVMVEENGRQFRSNVAKFSKVLTANECQIRETNIRNFVSFLRGKAPNNENPL</sequence>
<evidence type="ECO:0000256" key="1">
    <source>
        <dbReference type="ARBA" id="ARBA00022679"/>
    </source>
</evidence>
<proteinExistence type="predicted"/>
<reference evidence="2" key="1">
    <citation type="submission" date="2015-03" db="EMBL/GenBank/DDBJ databases">
        <title>A transcriptome of Araucaria cunninghamii, an australian fine timber species.</title>
        <authorList>
            <person name="Jing Yi C.J.Y."/>
            <person name="Yin San L.Y.S."/>
            <person name="Abdul Karim S.S."/>
            <person name="Wan Azmi N.N."/>
            <person name="Hercus R.R."/>
            <person name="Croft L.L."/>
        </authorList>
    </citation>
    <scope>NUCLEOTIDE SEQUENCE</scope>
    <source>
        <strain evidence="2">MI0301</strain>
        <tissue evidence="2">Leaf</tissue>
    </source>
</reference>
<dbReference type="AlphaFoldDB" id="A0A0D6QRE3"/>
<dbReference type="Pfam" id="PF00201">
    <property type="entry name" value="UDPGT"/>
    <property type="match status" value="1"/>
</dbReference>
<dbReference type="FunFam" id="3.40.50.2000:FF:000037">
    <property type="entry name" value="Glycosyltransferase"/>
    <property type="match status" value="1"/>
</dbReference>
<dbReference type="SUPFAM" id="SSF53756">
    <property type="entry name" value="UDP-Glycosyltransferase/glycogen phosphorylase"/>
    <property type="match status" value="1"/>
</dbReference>
<dbReference type="CDD" id="cd03784">
    <property type="entry name" value="GT1_Gtf-like"/>
    <property type="match status" value="1"/>
</dbReference>
<dbReference type="Gene3D" id="3.40.50.2000">
    <property type="entry name" value="Glycogen Phosphorylase B"/>
    <property type="match status" value="2"/>
</dbReference>
<dbReference type="GO" id="GO:0035251">
    <property type="term" value="F:UDP-glucosyltransferase activity"/>
    <property type="evidence" value="ECO:0007669"/>
    <property type="project" value="InterPro"/>
</dbReference>
<keyword evidence="1" id="KW-0808">Transferase</keyword>
<dbReference type="InterPro" id="IPR050481">
    <property type="entry name" value="UDP-glycosyltransf_plant"/>
</dbReference>
<evidence type="ECO:0008006" key="3">
    <source>
        <dbReference type="Google" id="ProtNLM"/>
    </source>
</evidence>
<dbReference type="PANTHER" id="PTHR48049:SF60">
    <property type="entry name" value="UDP-GLYCOSYLTRANSFERASE 91B1"/>
    <property type="match status" value="1"/>
</dbReference>
<name>A0A0D6QRE3_ARACU</name>
<evidence type="ECO:0000313" key="2">
    <source>
        <dbReference type="EMBL" id="JAG93617.1"/>
    </source>
</evidence>
<protein>
    <recommendedName>
        <fullName evidence="3">Glycosyltransferase</fullName>
    </recommendedName>
</protein>
<organism evidence="2">
    <name type="scientific">Araucaria cunninghamii</name>
    <name type="common">Hoop pine</name>
    <name type="synonym">Moreton Bay pine</name>
    <dbReference type="NCBI Taxonomy" id="56994"/>
    <lineage>
        <taxon>Eukaryota</taxon>
        <taxon>Viridiplantae</taxon>
        <taxon>Streptophyta</taxon>
        <taxon>Embryophyta</taxon>
        <taxon>Tracheophyta</taxon>
        <taxon>Spermatophyta</taxon>
        <taxon>Pinopsida</taxon>
        <taxon>Pinidae</taxon>
        <taxon>Conifers II</taxon>
        <taxon>Araucariales</taxon>
        <taxon>Araucariaceae</taxon>
        <taxon>Araucaria</taxon>
    </lineage>
</organism>
<dbReference type="EMBL" id="GCKF01046157">
    <property type="protein sequence ID" value="JAG93617.1"/>
    <property type="molecule type" value="Transcribed_RNA"/>
</dbReference>